<dbReference type="SUPFAM" id="SSF56112">
    <property type="entry name" value="Protein kinase-like (PK-like)"/>
    <property type="match status" value="1"/>
</dbReference>
<name>A0A7S1ALB4_NOCSC</name>
<dbReference type="GO" id="GO:0005524">
    <property type="term" value="F:ATP binding"/>
    <property type="evidence" value="ECO:0007669"/>
    <property type="project" value="InterPro"/>
</dbReference>
<proteinExistence type="predicted"/>
<evidence type="ECO:0000256" key="1">
    <source>
        <dbReference type="SAM" id="MobiDB-lite"/>
    </source>
</evidence>
<dbReference type="PROSITE" id="PS50011">
    <property type="entry name" value="PROTEIN_KINASE_DOM"/>
    <property type="match status" value="1"/>
</dbReference>
<feature type="compositionally biased region" description="Polar residues" evidence="1">
    <location>
        <begin position="620"/>
        <end position="633"/>
    </location>
</feature>
<dbReference type="GO" id="GO:0004672">
    <property type="term" value="F:protein kinase activity"/>
    <property type="evidence" value="ECO:0007669"/>
    <property type="project" value="InterPro"/>
</dbReference>
<feature type="domain" description="Protein kinase" evidence="2">
    <location>
        <begin position="279"/>
        <end position="585"/>
    </location>
</feature>
<accession>A0A7S1ALB4</accession>
<feature type="region of interest" description="Disordered" evidence="1">
    <location>
        <begin position="603"/>
        <end position="689"/>
    </location>
</feature>
<protein>
    <recommendedName>
        <fullName evidence="2">Protein kinase domain-containing protein</fullName>
    </recommendedName>
</protein>
<dbReference type="InterPro" id="IPR001245">
    <property type="entry name" value="Ser-Thr/Tyr_kinase_cat_dom"/>
</dbReference>
<feature type="region of interest" description="Disordered" evidence="1">
    <location>
        <begin position="719"/>
        <end position="829"/>
    </location>
</feature>
<sequence length="829" mass="85716">MASKWLAKLGFGDSHAKSTDVRDSGALSAAQAAGAQAAAQTAGASGGAPHSATENAVSGVQAEVAASIVVPGPSHGSFQEEPHDATKTLADIIDDGMQQMSLAANWLFTDTAFGTPQTGEWSVDRAVSDFVKTHPHIAGMCRIVRTAPGRYLINGNAVQVLLGEEDAKGQCAIHVLDSAGQTIPLEDFLRSVPQPGTPMKQPRAKAAPGPPGRLGVPSRPRPIPGTLEALSAIDELPSMCGVRSDVYDDAPPDIRARAETGSELPDTMRGVVLLDTEGPFWDPKVAGGALARTFCAMIPGKGEGATPAHHVFVSEVFLAKPLQEAARVRLNMELRTLGASLRAASPLLSPPLGAVRPPLPAGGAPHGPVPLWIVGAGRLLPEGLQPLQRVLDGTFNLAERVYIAQAAAQAVASLHAAGFCHGGLGSRCVHVLTGTAAKEGLQVRVADAGVVPALRQVGIESAGDRIALGMCYARYLAPEGWDAKNPMSGFSAASDVWALALLVAECLGLGVPHAECSTPHKLGEKILPRPGYNPKPEALLNNCQALGRFPRLAALLASSLDVNPEKRPNAKLIAESIGGIGSKMFAQAAPTSLAAPLFKGQGDVSVASTSSGGTRVPAETGSSSRSSQGTNVELTPGRPAPVDVAPGIKVHGRLPQSHSFGVPGDADNPVVPASATARSPPVPPTGQVAACQGQYPTRPQQQACVTHQGVQPLQHTWPQQAQPSPVLVTAPKSQPHVRAPPPEQQGQRPASAPTVSNQQQNVWKAPGQQVQRGSPAPMVPSQQPSGPSAQQPQRPPSATTAPNHQAHAWSLPGASAQPVGPRPVRRANV</sequence>
<dbReference type="InterPro" id="IPR011009">
    <property type="entry name" value="Kinase-like_dom_sf"/>
</dbReference>
<evidence type="ECO:0000313" key="3">
    <source>
        <dbReference type="EMBL" id="CAD8856707.1"/>
    </source>
</evidence>
<dbReference type="EMBL" id="HBFQ01043811">
    <property type="protein sequence ID" value="CAD8856707.1"/>
    <property type="molecule type" value="Transcribed_RNA"/>
</dbReference>
<feature type="compositionally biased region" description="Low complexity" evidence="1">
    <location>
        <begin position="780"/>
        <end position="802"/>
    </location>
</feature>
<dbReference type="Pfam" id="PF07714">
    <property type="entry name" value="PK_Tyr_Ser-Thr"/>
    <property type="match status" value="1"/>
</dbReference>
<gene>
    <name evidence="3" type="ORF">NSCI0253_LOCUS31059</name>
</gene>
<dbReference type="Gene3D" id="1.10.510.10">
    <property type="entry name" value="Transferase(Phosphotransferase) domain 1"/>
    <property type="match status" value="1"/>
</dbReference>
<dbReference type="AlphaFoldDB" id="A0A7S1ALB4"/>
<reference evidence="3" key="1">
    <citation type="submission" date="2021-01" db="EMBL/GenBank/DDBJ databases">
        <authorList>
            <person name="Corre E."/>
            <person name="Pelletier E."/>
            <person name="Niang G."/>
            <person name="Scheremetjew M."/>
            <person name="Finn R."/>
            <person name="Kale V."/>
            <person name="Holt S."/>
            <person name="Cochrane G."/>
            <person name="Meng A."/>
            <person name="Brown T."/>
            <person name="Cohen L."/>
        </authorList>
    </citation>
    <scope>NUCLEOTIDE SEQUENCE</scope>
</reference>
<feature type="compositionally biased region" description="Polar residues" evidence="1">
    <location>
        <begin position="744"/>
        <end position="772"/>
    </location>
</feature>
<organism evidence="3">
    <name type="scientific">Noctiluca scintillans</name>
    <name type="common">Sea sparkle</name>
    <name type="synonym">Red tide dinoflagellate</name>
    <dbReference type="NCBI Taxonomy" id="2966"/>
    <lineage>
        <taxon>Eukaryota</taxon>
        <taxon>Sar</taxon>
        <taxon>Alveolata</taxon>
        <taxon>Dinophyceae</taxon>
        <taxon>Noctilucales</taxon>
        <taxon>Noctilucaceae</taxon>
        <taxon>Noctiluca</taxon>
    </lineage>
</organism>
<evidence type="ECO:0000259" key="2">
    <source>
        <dbReference type="PROSITE" id="PS50011"/>
    </source>
</evidence>
<dbReference type="InterPro" id="IPR000719">
    <property type="entry name" value="Prot_kinase_dom"/>
</dbReference>
<feature type="region of interest" description="Disordered" evidence="1">
    <location>
        <begin position="193"/>
        <end position="221"/>
    </location>
</feature>